<comment type="catalytic activity">
    <reaction evidence="17 19">
        <text>alpha-ribazole + adenosylcob(III)inamide-GDP = adenosylcob(III)alamin + GMP + H(+)</text>
        <dbReference type="Rhea" id="RHEA:16049"/>
        <dbReference type="ChEBI" id="CHEBI:10329"/>
        <dbReference type="ChEBI" id="CHEBI:15378"/>
        <dbReference type="ChEBI" id="CHEBI:18408"/>
        <dbReference type="ChEBI" id="CHEBI:58115"/>
        <dbReference type="ChEBI" id="CHEBI:60487"/>
        <dbReference type="EC" id="2.7.8.26"/>
    </reaction>
</comment>
<name>A0A426TXF3_9CHLR</name>
<evidence type="ECO:0000256" key="7">
    <source>
        <dbReference type="ARBA" id="ARBA00022475"/>
    </source>
</evidence>
<dbReference type="EC" id="2.7.8.26" evidence="5 19"/>
<keyword evidence="7 19" id="KW-1003">Cell membrane</keyword>
<evidence type="ECO:0000313" key="21">
    <source>
        <dbReference type="Proteomes" id="UP000280307"/>
    </source>
</evidence>
<keyword evidence="10 19" id="KW-0812">Transmembrane</keyword>
<keyword evidence="12 19" id="KW-1133">Transmembrane helix</keyword>
<comment type="catalytic activity">
    <reaction evidence="18 19">
        <text>alpha-ribazole 5'-phosphate + adenosylcob(III)inamide-GDP = adenosylcob(III)alamin 5'-phosphate + GMP + H(+)</text>
        <dbReference type="Rhea" id="RHEA:23560"/>
        <dbReference type="ChEBI" id="CHEBI:15378"/>
        <dbReference type="ChEBI" id="CHEBI:57918"/>
        <dbReference type="ChEBI" id="CHEBI:58115"/>
        <dbReference type="ChEBI" id="CHEBI:60487"/>
        <dbReference type="ChEBI" id="CHEBI:60493"/>
        <dbReference type="EC" id="2.7.8.26"/>
    </reaction>
</comment>
<evidence type="ECO:0000256" key="14">
    <source>
        <dbReference type="ARBA" id="ARBA00025228"/>
    </source>
</evidence>
<evidence type="ECO:0000256" key="9">
    <source>
        <dbReference type="ARBA" id="ARBA00022679"/>
    </source>
</evidence>
<evidence type="ECO:0000256" key="16">
    <source>
        <dbReference type="ARBA" id="ARBA00032853"/>
    </source>
</evidence>
<keyword evidence="8 19" id="KW-0169">Cobalamin biosynthesis</keyword>
<dbReference type="EMBL" id="RSAS01000528">
    <property type="protein sequence ID" value="RRR70381.1"/>
    <property type="molecule type" value="Genomic_DNA"/>
</dbReference>
<evidence type="ECO:0000256" key="2">
    <source>
        <dbReference type="ARBA" id="ARBA00004651"/>
    </source>
</evidence>
<evidence type="ECO:0000256" key="17">
    <source>
        <dbReference type="ARBA" id="ARBA00048623"/>
    </source>
</evidence>
<keyword evidence="9 19" id="KW-0808">Transferase</keyword>
<evidence type="ECO:0000256" key="11">
    <source>
        <dbReference type="ARBA" id="ARBA00022842"/>
    </source>
</evidence>
<dbReference type="HAMAP" id="MF_00719">
    <property type="entry name" value="CobS"/>
    <property type="match status" value="1"/>
</dbReference>
<protein>
    <recommendedName>
        <fullName evidence="6 19">Adenosylcobinamide-GDP ribazoletransferase</fullName>
        <ecNumber evidence="5 19">2.7.8.26</ecNumber>
    </recommendedName>
    <alternativeName>
        <fullName evidence="16 19">Cobalamin synthase</fullName>
    </alternativeName>
    <alternativeName>
        <fullName evidence="15 19">Cobalamin-5'-phosphate synthase</fullName>
    </alternativeName>
</protein>
<evidence type="ECO:0000256" key="4">
    <source>
        <dbReference type="ARBA" id="ARBA00010561"/>
    </source>
</evidence>
<sequence length="251" mass="26942">MRCHVLPFIEALRFMTTLPLGWLPHGDGQMMRRSLPWFPAVGLTLGLCLLPVGWLASHFWGSLASAALLVVAWAILSGGLHLDGLSDTFDGITSWRPRERKLEIMKDSHIGAMGVNAIVAVLLLKFALLAEVGAIWWQALLIAPLLGRWVILLSMAAFPPASQSGLGHSFRKELRRRDLVLATLVTMGAAWLIAGAAGIAALLLVVLVAGLLARWWTRELGGLTGDTYGALCEISEVVALATLVAARTVAA</sequence>
<dbReference type="GO" id="GO:0009236">
    <property type="term" value="P:cobalamin biosynthetic process"/>
    <property type="evidence" value="ECO:0007669"/>
    <property type="project" value="UniProtKB-UniRule"/>
</dbReference>
<evidence type="ECO:0000256" key="6">
    <source>
        <dbReference type="ARBA" id="ARBA00015850"/>
    </source>
</evidence>
<evidence type="ECO:0000256" key="1">
    <source>
        <dbReference type="ARBA" id="ARBA00001946"/>
    </source>
</evidence>
<evidence type="ECO:0000256" key="19">
    <source>
        <dbReference type="HAMAP-Rule" id="MF_00719"/>
    </source>
</evidence>
<feature type="transmembrane region" description="Helical" evidence="19">
    <location>
        <begin position="59"/>
        <end position="76"/>
    </location>
</feature>
<comment type="subcellular location">
    <subcellularLocation>
        <location evidence="2 19">Cell membrane</location>
        <topology evidence="2 19">Multi-pass membrane protein</topology>
    </subcellularLocation>
</comment>
<feature type="transmembrane region" description="Helical" evidence="19">
    <location>
        <begin position="179"/>
        <end position="212"/>
    </location>
</feature>
<evidence type="ECO:0000256" key="15">
    <source>
        <dbReference type="ARBA" id="ARBA00032605"/>
    </source>
</evidence>
<dbReference type="PANTHER" id="PTHR34148">
    <property type="entry name" value="ADENOSYLCOBINAMIDE-GDP RIBAZOLETRANSFERASE"/>
    <property type="match status" value="1"/>
</dbReference>
<evidence type="ECO:0000256" key="18">
    <source>
        <dbReference type="ARBA" id="ARBA00049504"/>
    </source>
</evidence>
<comment type="caution">
    <text evidence="20">The sequence shown here is derived from an EMBL/GenBank/DDBJ whole genome shotgun (WGS) entry which is preliminary data.</text>
</comment>
<evidence type="ECO:0000256" key="10">
    <source>
        <dbReference type="ARBA" id="ARBA00022692"/>
    </source>
</evidence>
<evidence type="ECO:0000256" key="13">
    <source>
        <dbReference type="ARBA" id="ARBA00023136"/>
    </source>
</evidence>
<dbReference type="GO" id="GO:0005886">
    <property type="term" value="C:plasma membrane"/>
    <property type="evidence" value="ECO:0007669"/>
    <property type="project" value="UniProtKB-SubCell"/>
</dbReference>
<feature type="transmembrane region" description="Helical" evidence="19">
    <location>
        <begin position="110"/>
        <end position="129"/>
    </location>
</feature>
<keyword evidence="13 19" id="KW-0472">Membrane</keyword>
<dbReference type="GO" id="GO:0008818">
    <property type="term" value="F:cobalamin 5'-phosphate synthase activity"/>
    <property type="evidence" value="ECO:0007669"/>
    <property type="project" value="UniProtKB-UniRule"/>
</dbReference>
<feature type="transmembrane region" description="Helical" evidence="19">
    <location>
        <begin position="135"/>
        <end position="158"/>
    </location>
</feature>
<evidence type="ECO:0000256" key="8">
    <source>
        <dbReference type="ARBA" id="ARBA00022573"/>
    </source>
</evidence>
<comment type="cofactor">
    <cofactor evidence="1 19">
        <name>Mg(2+)</name>
        <dbReference type="ChEBI" id="CHEBI:18420"/>
    </cofactor>
</comment>
<dbReference type="AlphaFoldDB" id="A0A426TXF3"/>
<comment type="similarity">
    <text evidence="4 19">Belongs to the CobS family.</text>
</comment>
<dbReference type="Pfam" id="PF02654">
    <property type="entry name" value="CobS"/>
    <property type="match status" value="1"/>
</dbReference>
<evidence type="ECO:0000313" key="20">
    <source>
        <dbReference type="EMBL" id="RRR70381.1"/>
    </source>
</evidence>
<dbReference type="InterPro" id="IPR003805">
    <property type="entry name" value="CobS"/>
</dbReference>
<dbReference type="PANTHER" id="PTHR34148:SF1">
    <property type="entry name" value="ADENOSYLCOBINAMIDE-GDP RIBAZOLETRANSFERASE"/>
    <property type="match status" value="1"/>
</dbReference>
<dbReference type="NCBIfam" id="TIGR00317">
    <property type="entry name" value="cobS"/>
    <property type="match status" value="1"/>
</dbReference>
<proteinExistence type="inferred from homology"/>
<dbReference type="Proteomes" id="UP000280307">
    <property type="component" value="Unassembled WGS sequence"/>
</dbReference>
<organism evidence="20 21">
    <name type="scientific">Candidatus Viridilinea halotolerans</name>
    <dbReference type="NCBI Taxonomy" id="2491704"/>
    <lineage>
        <taxon>Bacteria</taxon>
        <taxon>Bacillati</taxon>
        <taxon>Chloroflexota</taxon>
        <taxon>Chloroflexia</taxon>
        <taxon>Chloroflexales</taxon>
        <taxon>Chloroflexineae</taxon>
        <taxon>Oscillochloridaceae</taxon>
        <taxon>Candidatus Viridilinea</taxon>
    </lineage>
</organism>
<gene>
    <name evidence="19 20" type="primary">cobS</name>
    <name evidence="20" type="ORF">EI684_13435</name>
</gene>
<comment type="function">
    <text evidence="14 19">Joins adenosylcobinamide-GDP and alpha-ribazole to generate adenosylcobalamin (Ado-cobalamin). Also synthesizes adenosylcobalamin 5'-phosphate from adenosylcobinamide-GDP and alpha-ribazole 5'-phosphate.</text>
</comment>
<accession>A0A426TXF3</accession>
<feature type="transmembrane region" description="Helical" evidence="19">
    <location>
        <begin position="35"/>
        <end position="53"/>
    </location>
</feature>
<evidence type="ECO:0000256" key="3">
    <source>
        <dbReference type="ARBA" id="ARBA00004663"/>
    </source>
</evidence>
<dbReference type="UniPathway" id="UPA00148">
    <property type="reaction ID" value="UER00238"/>
</dbReference>
<reference evidence="20 21" key="1">
    <citation type="submission" date="2018-12" db="EMBL/GenBank/DDBJ databases">
        <title>Genome Sequence of Candidatus Viridilinea halotolerans isolated from saline sulfide-rich spring.</title>
        <authorList>
            <person name="Grouzdev D.S."/>
            <person name="Burganskaya E.I."/>
            <person name="Krutkina M.S."/>
            <person name="Sukhacheva M.V."/>
            <person name="Gorlenko V.M."/>
        </authorList>
    </citation>
    <scope>NUCLEOTIDE SEQUENCE [LARGE SCALE GENOMIC DNA]</scope>
    <source>
        <strain evidence="20">Chok-6</strain>
    </source>
</reference>
<dbReference type="GO" id="GO:0051073">
    <property type="term" value="F:adenosylcobinamide-GDP ribazoletransferase activity"/>
    <property type="evidence" value="ECO:0007669"/>
    <property type="project" value="UniProtKB-UniRule"/>
</dbReference>
<comment type="pathway">
    <text evidence="3 19">Cofactor biosynthesis; adenosylcobalamin biosynthesis; adenosylcobalamin from cob(II)yrinate a,c-diamide: step 7/7.</text>
</comment>
<evidence type="ECO:0000256" key="12">
    <source>
        <dbReference type="ARBA" id="ARBA00022989"/>
    </source>
</evidence>
<keyword evidence="11 19" id="KW-0460">Magnesium</keyword>
<evidence type="ECO:0000256" key="5">
    <source>
        <dbReference type="ARBA" id="ARBA00013200"/>
    </source>
</evidence>